<dbReference type="PANTHER" id="PTHR11328">
    <property type="entry name" value="MAJOR FACILITATOR SUPERFAMILY DOMAIN-CONTAINING PROTEIN"/>
    <property type="match status" value="1"/>
</dbReference>
<evidence type="ECO:0000256" key="7">
    <source>
        <dbReference type="ARBA" id="ARBA00023136"/>
    </source>
</evidence>
<dbReference type="AlphaFoldDB" id="I0BLZ6"/>
<dbReference type="GO" id="GO:0006814">
    <property type="term" value="P:sodium ion transport"/>
    <property type="evidence" value="ECO:0007669"/>
    <property type="project" value="InterPro"/>
</dbReference>
<dbReference type="Proteomes" id="UP000007392">
    <property type="component" value="Chromosome"/>
</dbReference>
<keyword evidence="2" id="KW-0813">Transport</keyword>
<dbReference type="CDD" id="cd17332">
    <property type="entry name" value="MFS_MelB_like"/>
    <property type="match status" value="1"/>
</dbReference>
<feature type="transmembrane region" description="Helical" evidence="8">
    <location>
        <begin position="130"/>
        <end position="153"/>
    </location>
</feature>
<feature type="transmembrane region" description="Helical" evidence="8">
    <location>
        <begin position="240"/>
        <end position="265"/>
    </location>
</feature>
<feature type="transmembrane region" description="Helical" evidence="8">
    <location>
        <begin position="99"/>
        <end position="118"/>
    </location>
</feature>
<dbReference type="KEGG" id="pmw:B2K_22305"/>
<dbReference type="InterPro" id="IPR039672">
    <property type="entry name" value="MFS_2"/>
</dbReference>
<keyword evidence="4 8" id="KW-0812">Transmembrane</keyword>
<dbReference type="SUPFAM" id="SSF103473">
    <property type="entry name" value="MFS general substrate transporter"/>
    <property type="match status" value="1"/>
</dbReference>
<dbReference type="GO" id="GO:0015293">
    <property type="term" value="F:symporter activity"/>
    <property type="evidence" value="ECO:0007669"/>
    <property type="project" value="UniProtKB-KW"/>
</dbReference>
<dbReference type="HOGENOM" id="CLU_027408_0_1_9"/>
<evidence type="ECO:0000313" key="10">
    <source>
        <dbReference type="EMBL" id="AFH63393.1"/>
    </source>
</evidence>
<evidence type="ECO:0000256" key="6">
    <source>
        <dbReference type="ARBA" id="ARBA00022989"/>
    </source>
</evidence>
<dbReference type="PATRIC" id="fig|997761.3.peg.4396"/>
<keyword evidence="7 8" id="KW-0472">Membrane</keyword>
<dbReference type="InterPro" id="IPR036259">
    <property type="entry name" value="MFS_trans_sf"/>
</dbReference>
<keyword evidence="3" id="KW-1003">Cell membrane</keyword>
<gene>
    <name evidence="10" type="ORF">B2K_22305</name>
</gene>
<keyword evidence="6 8" id="KW-1133">Transmembrane helix</keyword>
<dbReference type="PANTHER" id="PTHR11328:SF24">
    <property type="entry name" value="MAJOR FACILITATOR SUPERFAMILY (MFS) PROFILE DOMAIN-CONTAINING PROTEIN"/>
    <property type="match status" value="1"/>
</dbReference>
<evidence type="ECO:0000256" key="1">
    <source>
        <dbReference type="ARBA" id="ARBA00004651"/>
    </source>
</evidence>
<accession>I0BLZ6</accession>
<name>I0BLZ6_9BACL</name>
<feature type="transmembrane region" description="Helical" evidence="8">
    <location>
        <begin position="198"/>
        <end position="219"/>
    </location>
</feature>
<keyword evidence="5" id="KW-0769">Symport</keyword>
<dbReference type="GO" id="GO:0005886">
    <property type="term" value="C:plasma membrane"/>
    <property type="evidence" value="ECO:0007669"/>
    <property type="project" value="UniProtKB-SubCell"/>
</dbReference>
<dbReference type="NCBIfam" id="TIGR00792">
    <property type="entry name" value="gph"/>
    <property type="match status" value="1"/>
</dbReference>
<evidence type="ECO:0000256" key="8">
    <source>
        <dbReference type="SAM" id="Phobius"/>
    </source>
</evidence>
<evidence type="ECO:0000256" key="2">
    <source>
        <dbReference type="ARBA" id="ARBA00022448"/>
    </source>
</evidence>
<dbReference type="Gene3D" id="1.20.1250.20">
    <property type="entry name" value="MFS general substrate transporter like domains"/>
    <property type="match status" value="2"/>
</dbReference>
<protein>
    <submittedName>
        <fullName evidence="10">Major facilitator transporter</fullName>
    </submittedName>
</protein>
<dbReference type="Pfam" id="PF13347">
    <property type="entry name" value="MFS_2"/>
    <property type="match status" value="1"/>
</dbReference>
<reference evidence="10 11" key="1">
    <citation type="submission" date="2013-06" db="EMBL/GenBank/DDBJ databases">
        <title>Complete genome sequence of Paenibacillus mucilaginosus K02.</title>
        <authorList>
            <person name="Xiao B."/>
            <person name="Sun L."/>
            <person name="Xiao L."/>
            <person name="Lian B."/>
        </authorList>
    </citation>
    <scope>NUCLEOTIDE SEQUENCE [LARGE SCALE GENOMIC DNA]</scope>
    <source>
        <strain evidence="10 11">K02</strain>
    </source>
</reference>
<feature type="transmembrane region" description="Helical" evidence="8">
    <location>
        <begin position="173"/>
        <end position="192"/>
    </location>
</feature>
<proteinExistence type="predicted"/>
<feature type="domain" description="Major facilitator superfamily (MFS) profile" evidence="9">
    <location>
        <begin position="28"/>
        <end position="450"/>
    </location>
</feature>
<dbReference type="PROSITE" id="PS00872">
    <property type="entry name" value="NA_GALACTOSIDE_SYMP"/>
    <property type="match status" value="1"/>
</dbReference>
<dbReference type="InterPro" id="IPR020846">
    <property type="entry name" value="MFS_dom"/>
</dbReference>
<dbReference type="EMBL" id="CP003422">
    <property type="protein sequence ID" value="AFH63393.1"/>
    <property type="molecule type" value="Genomic_DNA"/>
</dbReference>
<evidence type="ECO:0000256" key="5">
    <source>
        <dbReference type="ARBA" id="ARBA00022847"/>
    </source>
</evidence>
<organism evidence="10 11">
    <name type="scientific">Paenibacillus mucilaginosus K02</name>
    <dbReference type="NCBI Taxonomy" id="997761"/>
    <lineage>
        <taxon>Bacteria</taxon>
        <taxon>Bacillati</taxon>
        <taxon>Bacillota</taxon>
        <taxon>Bacilli</taxon>
        <taxon>Bacillales</taxon>
        <taxon>Paenibacillaceae</taxon>
        <taxon>Paenibacillus</taxon>
    </lineage>
</organism>
<evidence type="ECO:0000313" key="11">
    <source>
        <dbReference type="Proteomes" id="UP000007392"/>
    </source>
</evidence>
<dbReference type="GO" id="GO:0008643">
    <property type="term" value="P:carbohydrate transport"/>
    <property type="evidence" value="ECO:0007669"/>
    <property type="project" value="InterPro"/>
</dbReference>
<feature type="transmembrane region" description="Helical" evidence="8">
    <location>
        <begin position="316"/>
        <end position="334"/>
    </location>
</feature>
<feature type="transmembrane region" description="Helical" evidence="8">
    <location>
        <begin position="396"/>
        <end position="415"/>
    </location>
</feature>
<evidence type="ECO:0000259" key="9">
    <source>
        <dbReference type="PROSITE" id="PS50850"/>
    </source>
</evidence>
<dbReference type="PROSITE" id="PS50850">
    <property type="entry name" value="MFS"/>
    <property type="match status" value="1"/>
</dbReference>
<evidence type="ECO:0000256" key="4">
    <source>
        <dbReference type="ARBA" id="ARBA00022692"/>
    </source>
</evidence>
<dbReference type="InterPro" id="IPR001927">
    <property type="entry name" value="Na/Gal_symport"/>
</dbReference>
<feature type="transmembrane region" description="Helical" evidence="8">
    <location>
        <begin position="340"/>
        <end position="363"/>
    </location>
</feature>
<dbReference type="InterPro" id="IPR018043">
    <property type="entry name" value="Na/Gal_symport_CS"/>
</dbReference>
<evidence type="ECO:0000256" key="3">
    <source>
        <dbReference type="ARBA" id="ARBA00022475"/>
    </source>
</evidence>
<comment type="subcellular location">
    <subcellularLocation>
        <location evidence="1">Cell membrane</location>
        <topology evidence="1">Multi-pass membrane protein</topology>
    </subcellularLocation>
</comment>
<feature type="transmembrane region" description="Helical" evidence="8">
    <location>
        <begin position="427"/>
        <end position="447"/>
    </location>
</feature>
<feature type="transmembrane region" description="Helical" evidence="8">
    <location>
        <begin position="285"/>
        <end position="304"/>
    </location>
</feature>
<sequence length="465" mass="50237">MIMSLALKTDLGAGVIETDKNRKLSTKEKVSYGLGDFGNGFMFDLGQLYLLKFFTDVAGIPAASAGGIFLASKLFAAVCDPIVGSAIDYRKNIGPGGKFRPFLIWGSLVLAVLTVLTFLSPDASPTTKLIYAYVSYMIWGVGYSFVNIPYGSLGAAMTQDAGDRTSLASYRQAGSLGALFFTSVLVMPLILLFSNEKIGYPVVMAVMSLVGVLSFWFTYRNCKERIVVTGAPKEKLTVKSVVKTFVANKPLLVLVLMTIFTISAYNLKSAMLIYFAQYNLGNVKLMAYMNFIIIGSSFIGVLALPRLVKRFGKKQAAIFGLAVSILADTVNFFVPSNVYIFTILASIAFIGISIPNGITWALVSDIIDYGEWKSGERKEGTTYALFNFSRKLAQSLSGFLSGIGLGLIGYVPNAAQKAGTLLGIKGLLLLYPAVALSIAILVLGLMYKLTDKKHAEIVEELASRS</sequence>